<dbReference type="GO" id="GO:0140947">
    <property type="term" value="F:histone H3K9me2 methyltransferase activity"/>
    <property type="evidence" value="ECO:0007669"/>
    <property type="project" value="UniProtKB-EC"/>
</dbReference>
<evidence type="ECO:0000256" key="1">
    <source>
        <dbReference type="ARBA" id="ARBA00004123"/>
    </source>
</evidence>
<keyword evidence="8" id="KW-0949">S-adenosyl-L-methionine</keyword>
<dbReference type="PANTHER" id="PTHR46024:SF3">
    <property type="entry name" value="HISTONE-LYSINE N-METHYLTRANSFERASE SETDB2"/>
    <property type="match status" value="1"/>
</dbReference>
<feature type="region of interest" description="Disordered" evidence="20">
    <location>
        <begin position="596"/>
        <end position="628"/>
    </location>
</feature>
<keyword evidence="5" id="KW-0489">Methyltransferase</keyword>
<protein>
    <recommendedName>
        <fullName evidence="17">Histone-lysine N-methyltransferase SETDB2</fullName>
        <ecNumber evidence="16">2.1.1.366</ecNumber>
    </recommendedName>
    <alternativeName>
        <fullName evidence="18">SET domain bifurcated 2</fullName>
    </alternativeName>
</protein>
<dbReference type="PROSITE" id="PS51805">
    <property type="entry name" value="EPHD"/>
    <property type="match status" value="1"/>
</dbReference>
<keyword evidence="15" id="KW-0131">Cell cycle</keyword>
<dbReference type="GO" id="GO:0005634">
    <property type="term" value="C:nucleus"/>
    <property type="evidence" value="ECO:0007669"/>
    <property type="project" value="UniProtKB-SubCell"/>
</dbReference>
<evidence type="ECO:0000256" key="5">
    <source>
        <dbReference type="ARBA" id="ARBA00022603"/>
    </source>
</evidence>
<comment type="catalytic activity">
    <reaction evidence="19">
        <text>N(6),N(6)-dimethyl-L-lysyl(9)-[histone H3] + S-adenosyl-L-methionine = N(6),N(6),N(6)-trimethyl-L-lysyl(9)-[histone H3] + S-adenosyl-L-homocysteine + H(+)</text>
        <dbReference type="Rhea" id="RHEA:60288"/>
        <dbReference type="Rhea" id="RHEA-COMP:15538"/>
        <dbReference type="Rhea" id="RHEA-COMP:15541"/>
        <dbReference type="ChEBI" id="CHEBI:15378"/>
        <dbReference type="ChEBI" id="CHEBI:57856"/>
        <dbReference type="ChEBI" id="CHEBI:59789"/>
        <dbReference type="ChEBI" id="CHEBI:61961"/>
        <dbReference type="ChEBI" id="CHEBI:61976"/>
        <dbReference type="EC" id="2.1.1.366"/>
    </reaction>
</comment>
<comment type="subcellular location">
    <subcellularLocation>
        <location evidence="2">Chromosome</location>
    </subcellularLocation>
    <subcellularLocation>
        <location evidence="1">Nucleus</location>
    </subcellularLocation>
</comment>
<dbReference type="GO" id="GO:0070828">
    <property type="term" value="P:heterochromatin organization"/>
    <property type="evidence" value="ECO:0007669"/>
    <property type="project" value="TreeGrafter"/>
</dbReference>
<dbReference type="Pfam" id="PF13771">
    <property type="entry name" value="zf-HC5HC2H"/>
    <property type="match status" value="1"/>
</dbReference>
<evidence type="ECO:0000256" key="16">
    <source>
        <dbReference type="ARBA" id="ARBA00039052"/>
    </source>
</evidence>
<dbReference type="Gene3D" id="3.30.890.10">
    <property type="entry name" value="Methyl-cpg-binding Protein 2, Chain A"/>
    <property type="match status" value="1"/>
</dbReference>
<evidence type="ECO:0000256" key="10">
    <source>
        <dbReference type="ARBA" id="ARBA00022771"/>
    </source>
</evidence>
<evidence type="ECO:0000259" key="21">
    <source>
        <dbReference type="PROSITE" id="PS50867"/>
    </source>
</evidence>
<proteinExistence type="predicted"/>
<dbReference type="CDD" id="cd01395">
    <property type="entry name" value="HMT_MBD"/>
    <property type="match status" value="1"/>
</dbReference>
<dbReference type="Pfam" id="PF05033">
    <property type="entry name" value="Pre-SET"/>
    <property type="match status" value="1"/>
</dbReference>
<feature type="region of interest" description="Disordered" evidence="20">
    <location>
        <begin position="748"/>
        <end position="767"/>
    </location>
</feature>
<feature type="compositionally biased region" description="Low complexity" evidence="20">
    <location>
        <begin position="668"/>
        <end position="680"/>
    </location>
</feature>
<feature type="compositionally biased region" description="Basic and acidic residues" evidence="20">
    <location>
        <begin position="10"/>
        <end position="20"/>
    </location>
</feature>
<evidence type="ECO:0000256" key="15">
    <source>
        <dbReference type="ARBA" id="ARBA00023306"/>
    </source>
</evidence>
<feature type="region of interest" description="Disordered" evidence="20">
    <location>
        <begin position="668"/>
        <end position="742"/>
    </location>
</feature>
<keyword evidence="4" id="KW-0217">Developmental protein</keyword>
<evidence type="ECO:0000256" key="18">
    <source>
        <dbReference type="ARBA" id="ARBA00042995"/>
    </source>
</evidence>
<organism evidence="23 24">
    <name type="scientific">Eublepharis macularius</name>
    <name type="common">Leopard gecko</name>
    <name type="synonym">Cyrtodactylus macularius</name>
    <dbReference type="NCBI Taxonomy" id="481883"/>
    <lineage>
        <taxon>Eukaryota</taxon>
        <taxon>Metazoa</taxon>
        <taxon>Chordata</taxon>
        <taxon>Craniata</taxon>
        <taxon>Vertebrata</taxon>
        <taxon>Euteleostomi</taxon>
        <taxon>Lepidosauria</taxon>
        <taxon>Squamata</taxon>
        <taxon>Bifurcata</taxon>
        <taxon>Gekkota</taxon>
        <taxon>Eublepharidae</taxon>
        <taxon>Eublepharinae</taxon>
        <taxon>Eublepharis</taxon>
    </lineage>
</organism>
<evidence type="ECO:0000256" key="3">
    <source>
        <dbReference type="ARBA" id="ARBA00022454"/>
    </source>
</evidence>
<dbReference type="KEGG" id="emc:129324010"/>
<dbReference type="InterPro" id="IPR001214">
    <property type="entry name" value="SET_dom"/>
</dbReference>
<keyword evidence="23" id="KW-1185">Reference proteome</keyword>
<dbReference type="GO" id="GO:0003677">
    <property type="term" value="F:DNA binding"/>
    <property type="evidence" value="ECO:0007669"/>
    <property type="project" value="InterPro"/>
</dbReference>
<feature type="domain" description="Pre-SET" evidence="21">
    <location>
        <begin position="292"/>
        <end position="366"/>
    </location>
</feature>
<dbReference type="Pfam" id="PF01429">
    <property type="entry name" value="MBD"/>
    <property type="match status" value="1"/>
</dbReference>
<evidence type="ECO:0000256" key="6">
    <source>
        <dbReference type="ARBA" id="ARBA00022618"/>
    </source>
</evidence>
<dbReference type="SUPFAM" id="SSF54171">
    <property type="entry name" value="DNA-binding domain"/>
    <property type="match status" value="1"/>
</dbReference>
<dbReference type="InterPro" id="IPR051516">
    <property type="entry name" value="SETDB_methyltransferase"/>
</dbReference>
<keyword evidence="3" id="KW-0158">Chromosome</keyword>
<keyword evidence="11" id="KW-0498">Mitosis</keyword>
<evidence type="ECO:0000313" key="24">
    <source>
        <dbReference type="RefSeq" id="XP_054826932.1"/>
    </source>
</evidence>
<accession>A0AA97IWJ6</accession>
<dbReference type="GO" id="GO:0010629">
    <property type="term" value="P:negative regulation of gene expression"/>
    <property type="evidence" value="ECO:0007669"/>
    <property type="project" value="TreeGrafter"/>
</dbReference>
<evidence type="ECO:0000256" key="12">
    <source>
        <dbReference type="ARBA" id="ARBA00022833"/>
    </source>
</evidence>
<dbReference type="CTD" id="83852"/>
<feature type="compositionally biased region" description="Polar residues" evidence="20">
    <location>
        <begin position="496"/>
        <end position="508"/>
    </location>
</feature>
<dbReference type="InterPro" id="IPR047232">
    <property type="entry name" value="SETDB1/2-like_MBD"/>
</dbReference>
<dbReference type="Gene3D" id="3.30.40.10">
    <property type="entry name" value="Zinc/RING finger domain, C3HC4 (zinc finger)"/>
    <property type="match status" value="1"/>
</dbReference>
<dbReference type="InterPro" id="IPR046341">
    <property type="entry name" value="SET_dom_sf"/>
</dbReference>
<keyword evidence="10" id="KW-0863">Zinc-finger</keyword>
<dbReference type="InterPro" id="IPR001739">
    <property type="entry name" value="Methyl_CpG_DNA-bd"/>
</dbReference>
<dbReference type="GO" id="GO:0032259">
    <property type="term" value="P:methylation"/>
    <property type="evidence" value="ECO:0007669"/>
    <property type="project" value="UniProtKB-KW"/>
</dbReference>
<keyword evidence="9" id="KW-0479">Metal-binding</keyword>
<name>A0AA97IWJ6_EUBMA</name>
<feature type="compositionally biased region" description="Basic and acidic residues" evidence="20">
    <location>
        <begin position="538"/>
        <end position="550"/>
    </location>
</feature>
<keyword evidence="14" id="KW-0539">Nucleus</keyword>
<evidence type="ECO:0000256" key="14">
    <source>
        <dbReference type="ARBA" id="ARBA00023242"/>
    </source>
</evidence>
<feature type="region of interest" description="Disordered" evidence="20">
    <location>
        <begin position="1"/>
        <end position="22"/>
    </location>
</feature>
<dbReference type="PANTHER" id="PTHR46024">
    <property type="entry name" value="HISTONE-LYSINE N-METHYLTRANSFERASE EGGLESS"/>
    <property type="match status" value="1"/>
</dbReference>
<dbReference type="Gene3D" id="2.170.270.10">
    <property type="entry name" value="SET domain"/>
    <property type="match status" value="1"/>
</dbReference>
<dbReference type="InterPro" id="IPR007728">
    <property type="entry name" value="Pre-SET_dom"/>
</dbReference>
<dbReference type="InterPro" id="IPR034732">
    <property type="entry name" value="EPHD"/>
</dbReference>
<dbReference type="GO" id="GO:0008270">
    <property type="term" value="F:zinc ion binding"/>
    <property type="evidence" value="ECO:0007669"/>
    <property type="project" value="UniProtKB-KW"/>
</dbReference>
<feature type="compositionally biased region" description="Low complexity" evidence="20">
    <location>
        <begin position="696"/>
        <end position="711"/>
    </location>
</feature>
<evidence type="ECO:0000256" key="20">
    <source>
        <dbReference type="SAM" id="MobiDB-lite"/>
    </source>
</evidence>
<keyword evidence="13" id="KW-0156">Chromatin regulator</keyword>
<dbReference type="SMART" id="SM00317">
    <property type="entry name" value="SET"/>
    <property type="match status" value="1"/>
</dbReference>
<feature type="region of interest" description="Disordered" evidence="20">
    <location>
        <begin position="534"/>
        <end position="577"/>
    </location>
</feature>
<feature type="domain" description="PHD-type" evidence="22">
    <location>
        <begin position="800"/>
        <end position="918"/>
    </location>
</feature>
<evidence type="ECO:0000256" key="4">
    <source>
        <dbReference type="ARBA" id="ARBA00022473"/>
    </source>
</evidence>
<reference evidence="24" key="1">
    <citation type="submission" date="2025-08" db="UniProtKB">
        <authorList>
            <consortium name="RefSeq"/>
        </authorList>
    </citation>
    <scope>IDENTIFICATION</scope>
    <source>
        <tissue evidence="24">Blood</tissue>
    </source>
</reference>
<dbReference type="SMART" id="SM00249">
    <property type="entry name" value="PHD"/>
    <property type="match status" value="1"/>
</dbReference>
<evidence type="ECO:0000256" key="7">
    <source>
        <dbReference type="ARBA" id="ARBA00022679"/>
    </source>
</evidence>
<evidence type="ECO:0000256" key="13">
    <source>
        <dbReference type="ARBA" id="ARBA00022853"/>
    </source>
</evidence>
<feature type="region of interest" description="Disordered" evidence="20">
    <location>
        <begin position="493"/>
        <end position="519"/>
    </location>
</feature>
<evidence type="ECO:0000256" key="19">
    <source>
        <dbReference type="ARBA" id="ARBA00049087"/>
    </source>
</evidence>
<dbReference type="SMART" id="SM00468">
    <property type="entry name" value="PreSET"/>
    <property type="match status" value="1"/>
</dbReference>
<dbReference type="SUPFAM" id="SSF82199">
    <property type="entry name" value="SET domain"/>
    <property type="match status" value="1"/>
</dbReference>
<evidence type="ECO:0000256" key="17">
    <source>
        <dbReference type="ARBA" id="ARBA00040299"/>
    </source>
</evidence>
<evidence type="ECO:0000256" key="8">
    <source>
        <dbReference type="ARBA" id="ARBA00022691"/>
    </source>
</evidence>
<dbReference type="GO" id="GO:0005694">
    <property type="term" value="C:chromosome"/>
    <property type="evidence" value="ECO:0007669"/>
    <property type="project" value="UniProtKB-SubCell"/>
</dbReference>
<keyword evidence="6" id="KW-0132">Cell division</keyword>
<evidence type="ECO:0000256" key="11">
    <source>
        <dbReference type="ARBA" id="ARBA00022776"/>
    </source>
</evidence>
<keyword evidence="7" id="KW-0808">Transferase</keyword>
<dbReference type="AlphaFoldDB" id="A0AA97IWJ6"/>
<gene>
    <name evidence="24" type="primary">SETDB2</name>
</gene>
<dbReference type="EC" id="2.1.1.366" evidence="16"/>
<dbReference type="PROSITE" id="PS50867">
    <property type="entry name" value="PRE_SET"/>
    <property type="match status" value="1"/>
</dbReference>
<feature type="compositionally biased region" description="Basic and acidic residues" evidence="20">
    <location>
        <begin position="598"/>
        <end position="628"/>
    </location>
</feature>
<feature type="compositionally biased region" description="Basic and acidic residues" evidence="20">
    <location>
        <begin position="757"/>
        <end position="767"/>
    </location>
</feature>
<evidence type="ECO:0000313" key="23">
    <source>
        <dbReference type="Proteomes" id="UP001190640"/>
    </source>
</evidence>
<dbReference type="InterPro" id="IPR016177">
    <property type="entry name" value="DNA-bd_dom_sf"/>
</dbReference>
<sequence length="1080" mass="120391">MAAGEGPAELEARSGRKEQSMEGNAKTFWRHMEDHEVDLVFEQLQKLVLALKQKIKGGTATEEECFQALALVNQANLTAFLTLPNVNKVKEDTQKCELDLQLSPSTETTDSSGDNFSLMEVTAARDRGEPAGAAEAPSRRPCRPHTCSQECLVKRPWSSYKGGNPLNLPLLCRFRRTHMKPDLPSKMLDVVYRAPCGRSLRNFKEVQDYLLQTECRFLFLDQFSFNTYVQVFRNYPSRKGLVFDFDISKGAESTPVSFCNEANQERLPYFKYRKTSWPRGLFLNNLSSMFRASCSCTDGCTDTTKCACLLLTQKSCTEASVSPRGESLHGYKYKRLDGPIASGIYECNLSCSCDKIRCQNRVVQHGLQVRLQVFSTEKKGWGVRCLDDIDKGTFVCTYAGRLMSRATPGQPEDGGCIAEAENTENTDRNHALSPRKRKVDSVCSDAEIEFVTTRKDSANGKHEPLPVEAQSPPNVIQNCGYEDWNWRNEDKKRTQTRTSVLPHQQRSVGISEAASSEDESLVCQTPARRCLITGTTKWGEKPSMRGELREPTNAGLSETNADSPEKSPLSSTSLPGKPVVLDDKIIKKQCTDLFWTDGTHEGKNERSGQEFARKEAMDGNESHVKQSNREDLCLLDATKEGNVGRFLNFNRNSNFSFERVSGLASEARGGARGGAAYDGLGPPGLAGRGRRCEETPSAPRGAAAACPGRSGECPRGRDASAGSPRPRREPRPAPAAAAFTSVASPRGLPASLHLRRRPETALRESRGDASAFPLVGRDGLDRGLPKECGSAIKIIAKMLKRQCAFCPEDEECSIMYIAEGQNLAVHQDCLLYSSGFVESEEHNPENSDIRFDVDSVMNEIKRGRRLMCNYCRKKGATVGCEIKHCRRSYHYFCALCDDAAIETDTVNGIYRVFCPNHDPNRKTNLYEEDNKMEKPPITMKSSCVRKKMQRKETIAEDSLQAFRKNPDRQKVRVEFLRKCKQAGLLDGLFEEMLDTLHLAQQKLMSDNTPEAEYEETVISLFDCGLFENILANAHFGTEEKIQELLETRKRLDTQIELLKDLKVVLPAPEDAASASSCTSE</sequence>
<dbReference type="Proteomes" id="UP001190640">
    <property type="component" value="Chromosome 1"/>
</dbReference>
<keyword evidence="12" id="KW-0862">Zinc</keyword>
<evidence type="ECO:0000259" key="22">
    <source>
        <dbReference type="PROSITE" id="PS51805"/>
    </source>
</evidence>
<evidence type="ECO:0000256" key="9">
    <source>
        <dbReference type="ARBA" id="ARBA00022723"/>
    </source>
</evidence>
<evidence type="ECO:0000256" key="2">
    <source>
        <dbReference type="ARBA" id="ARBA00004286"/>
    </source>
</evidence>
<dbReference type="SMART" id="SM00391">
    <property type="entry name" value="MBD"/>
    <property type="match status" value="1"/>
</dbReference>
<dbReference type="GO" id="GO:0051301">
    <property type="term" value="P:cell division"/>
    <property type="evidence" value="ECO:0007669"/>
    <property type="project" value="UniProtKB-KW"/>
</dbReference>
<dbReference type="GeneID" id="129324010"/>
<feature type="compositionally biased region" description="Polar residues" evidence="20">
    <location>
        <begin position="554"/>
        <end position="574"/>
    </location>
</feature>
<dbReference type="RefSeq" id="XP_054826932.1">
    <property type="nucleotide sequence ID" value="XM_054970957.1"/>
</dbReference>
<dbReference type="InterPro" id="IPR001965">
    <property type="entry name" value="Znf_PHD"/>
</dbReference>
<dbReference type="InterPro" id="IPR013083">
    <property type="entry name" value="Znf_RING/FYVE/PHD"/>
</dbReference>